<dbReference type="RefSeq" id="WP_009142829.1">
    <property type="nucleotide sequence ID" value="NZ_GL830966.1"/>
</dbReference>
<keyword evidence="2" id="KW-1185">Reference proteome</keyword>
<protein>
    <recommendedName>
        <fullName evidence="3">Tetratricopeptide repeat protein</fullName>
    </recommendedName>
</protein>
<dbReference type="Proteomes" id="UP000018458">
    <property type="component" value="Unassembled WGS sequence"/>
</dbReference>
<dbReference type="InterPro" id="IPR011990">
    <property type="entry name" value="TPR-like_helical_dom_sf"/>
</dbReference>
<dbReference type="STRING" id="762983.HMPREF9444_00612"/>
<dbReference type="Gene3D" id="1.25.40.10">
    <property type="entry name" value="Tetratricopeptide repeat domain"/>
    <property type="match status" value="1"/>
</dbReference>
<dbReference type="eggNOG" id="COG0457">
    <property type="taxonomic scope" value="Bacteria"/>
</dbReference>
<dbReference type="PROSITE" id="PS51257">
    <property type="entry name" value="PROKAR_LIPOPROTEIN"/>
    <property type="match status" value="1"/>
</dbReference>
<organism evidence="1 2">
    <name type="scientific">Succinatimonas hippei (strain DSM 22608 / JCM 16073 / KCTC 15190 / YIT 12066)</name>
    <dbReference type="NCBI Taxonomy" id="762983"/>
    <lineage>
        <taxon>Bacteria</taxon>
        <taxon>Pseudomonadati</taxon>
        <taxon>Pseudomonadota</taxon>
        <taxon>Gammaproteobacteria</taxon>
        <taxon>Aeromonadales</taxon>
        <taxon>Succinivibrionaceae</taxon>
        <taxon>Succinatimonas</taxon>
    </lineage>
</organism>
<dbReference type="EMBL" id="AEVO01000028">
    <property type="protein sequence ID" value="EFY07565.1"/>
    <property type="molecule type" value="Genomic_DNA"/>
</dbReference>
<proteinExistence type="predicted"/>
<name>E8LIU1_SUCHY</name>
<evidence type="ECO:0000313" key="2">
    <source>
        <dbReference type="Proteomes" id="UP000018458"/>
    </source>
</evidence>
<dbReference type="HOGENOM" id="CLU_164105_0_0_6"/>
<dbReference type="AlphaFoldDB" id="E8LIU1"/>
<dbReference type="Pfam" id="PF14559">
    <property type="entry name" value="TPR_19"/>
    <property type="match status" value="1"/>
</dbReference>
<sequence>MQILEKEKISALIQIGFAGCAKGQIFQARRLFEGLLCADSELVGAKIGLAFSYIVVDDFDKADQILDELLVSHSDDADVKAMKVFSLALQKKSEEAKKLASSVDASQQSAYNLCQDALNLLDR</sequence>
<accession>E8LIU1</accession>
<gene>
    <name evidence="1" type="ORF">HMPREF9444_00612</name>
</gene>
<dbReference type="SUPFAM" id="SSF48452">
    <property type="entry name" value="TPR-like"/>
    <property type="match status" value="1"/>
</dbReference>
<comment type="caution">
    <text evidence="1">The sequence shown here is derived from an EMBL/GenBank/DDBJ whole genome shotgun (WGS) entry which is preliminary data.</text>
</comment>
<evidence type="ECO:0008006" key="3">
    <source>
        <dbReference type="Google" id="ProtNLM"/>
    </source>
</evidence>
<evidence type="ECO:0000313" key="1">
    <source>
        <dbReference type="EMBL" id="EFY07565.1"/>
    </source>
</evidence>
<dbReference type="OrthoDB" id="5465359at2"/>
<reference evidence="1 2" key="1">
    <citation type="submission" date="2011-01" db="EMBL/GenBank/DDBJ databases">
        <authorList>
            <person name="Weinstock G."/>
            <person name="Sodergren E."/>
            <person name="Clifton S."/>
            <person name="Fulton L."/>
            <person name="Fulton B."/>
            <person name="Courtney L."/>
            <person name="Fronick C."/>
            <person name="Harrison M."/>
            <person name="Strong C."/>
            <person name="Farmer C."/>
            <person name="Delahaunty K."/>
            <person name="Markovic C."/>
            <person name="Hall O."/>
            <person name="Minx P."/>
            <person name="Tomlinson C."/>
            <person name="Mitreva M."/>
            <person name="Hou S."/>
            <person name="Chen J."/>
            <person name="Wollam A."/>
            <person name="Pepin K.H."/>
            <person name="Johnson M."/>
            <person name="Bhonagiri V."/>
            <person name="Zhang X."/>
            <person name="Suruliraj S."/>
            <person name="Warren W."/>
            <person name="Chinwalla A."/>
            <person name="Mardis E.R."/>
            <person name="Wilson R.K."/>
        </authorList>
    </citation>
    <scope>NUCLEOTIDE SEQUENCE [LARGE SCALE GENOMIC DNA]</scope>
    <source>
        <strain evidence="2">DSM 22608 / JCM 16073 / KCTC 15190 / YIT 12066</strain>
    </source>
</reference>